<evidence type="ECO:0000313" key="2">
    <source>
        <dbReference type="EMBL" id="KAJ3475037.1"/>
    </source>
</evidence>
<organism evidence="2 3">
    <name type="scientific">Meripilus lineatus</name>
    <dbReference type="NCBI Taxonomy" id="2056292"/>
    <lineage>
        <taxon>Eukaryota</taxon>
        <taxon>Fungi</taxon>
        <taxon>Dikarya</taxon>
        <taxon>Basidiomycota</taxon>
        <taxon>Agaricomycotina</taxon>
        <taxon>Agaricomycetes</taxon>
        <taxon>Polyporales</taxon>
        <taxon>Meripilaceae</taxon>
        <taxon>Meripilus</taxon>
    </lineage>
</organism>
<feature type="compositionally biased region" description="Basic and acidic residues" evidence="1">
    <location>
        <begin position="126"/>
        <end position="159"/>
    </location>
</feature>
<reference evidence="2" key="1">
    <citation type="submission" date="2022-07" db="EMBL/GenBank/DDBJ databases">
        <title>Genome Sequence of Physisporinus lineatus.</title>
        <authorList>
            <person name="Buettner E."/>
        </authorList>
    </citation>
    <scope>NUCLEOTIDE SEQUENCE</scope>
    <source>
        <strain evidence="2">VT162</strain>
    </source>
</reference>
<comment type="caution">
    <text evidence="2">The sequence shown here is derived from an EMBL/GenBank/DDBJ whole genome shotgun (WGS) entry which is preliminary data.</text>
</comment>
<protein>
    <submittedName>
        <fullName evidence="2">Uncharacterized protein</fullName>
    </submittedName>
</protein>
<evidence type="ECO:0000313" key="3">
    <source>
        <dbReference type="Proteomes" id="UP001212997"/>
    </source>
</evidence>
<sequence>MKAIYLEFSDTIEKASDAKGGVVSSLMAYVQFCPNLHTLRLEFWDSTLWVLRQLPDVLSSLVSLRRIALQFWEKVDVVLLDANEGTWAAVDKDLGDDAKFGSLEYVEVQCTLGEDEEAQDWWENDTGSREDGQRDSGRESDGGGGETERLESLRGEKGKQRQQGIAPEVESGSNGDMDLPRKLRATMNGIAYFHCHKKPLTAVFPCLCARGILWCGSSHYDFVLHISTSNLKGMKSPTWRSPYCRSLFQQDIDYN</sequence>
<name>A0AAD5UQH8_9APHY</name>
<proteinExistence type="predicted"/>
<feature type="region of interest" description="Disordered" evidence="1">
    <location>
        <begin position="119"/>
        <end position="180"/>
    </location>
</feature>
<dbReference type="EMBL" id="JANAWD010000929">
    <property type="protein sequence ID" value="KAJ3475037.1"/>
    <property type="molecule type" value="Genomic_DNA"/>
</dbReference>
<dbReference type="AlphaFoldDB" id="A0AAD5UQH8"/>
<keyword evidence="3" id="KW-1185">Reference proteome</keyword>
<accession>A0AAD5UQH8</accession>
<evidence type="ECO:0000256" key="1">
    <source>
        <dbReference type="SAM" id="MobiDB-lite"/>
    </source>
</evidence>
<dbReference type="Proteomes" id="UP001212997">
    <property type="component" value="Unassembled WGS sequence"/>
</dbReference>
<gene>
    <name evidence="2" type="ORF">NLI96_g12100</name>
</gene>